<dbReference type="Proteomes" id="UP000003922">
    <property type="component" value="Unassembled WGS sequence"/>
</dbReference>
<keyword evidence="2" id="KW-1185">Reference proteome</keyword>
<gene>
    <name evidence="1" type="ORF">CwatDRAFT_3689</name>
</gene>
<reference evidence="1" key="2">
    <citation type="submission" date="2005-06" db="EMBL/GenBank/DDBJ databases">
        <title>Sequencing of the draft genome and assembly of Crocosphaera watsonii WH 8501.</title>
        <authorList>
            <consortium name="US DOE Joint Genome Institute (JGI-PGF)"/>
            <person name="Copeland A."/>
            <person name="Lucas S."/>
            <person name="Lapidus A."/>
            <person name="Barry K."/>
            <person name="Detter C."/>
            <person name="Glavina T."/>
            <person name="Hammon N."/>
            <person name="Israni S."/>
            <person name="Pitluck S."/>
            <person name="Richardson P."/>
        </authorList>
    </citation>
    <scope>NUCLEOTIDE SEQUENCE [LARGE SCALE GENOMIC DNA]</scope>
    <source>
        <strain evidence="1">WH 8501</strain>
    </source>
</reference>
<accession>Q4C3D9</accession>
<reference evidence="1" key="1">
    <citation type="submission" date="2004-02" db="EMBL/GenBank/DDBJ databases">
        <authorList>
            <consortium name="DOE Joint Genome Institute"/>
        </authorList>
    </citation>
    <scope>NUCLEOTIDE SEQUENCE [LARGE SCALE GENOMIC DNA]</scope>
    <source>
        <strain evidence="1">WH 8501</strain>
    </source>
</reference>
<dbReference type="KEGG" id="cwa:CwatDRAFT_3689"/>
<dbReference type="EMBL" id="AADV02000018">
    <property type="protein sequence ID" value="EAM50686.1"/>
    <property type="molecule type" value="Genomic_DNA"/>
</dbReference>
<organism evidence="1 2">
    <name type="scientific">Crocosphaera watsonii WH 8501</name>
    <dbReference type="NCBI Taxonomy" id="165597"/>
    <lineage>
        <taxon>Bacteria</taxon>
        <taxon>Bacillati</taxon>
        <taxon>Cyanobacteriota</taxon>
        <taxon>Cyanophyceae</taxon>
        <taxon>Oscillatoriophycideae</taxon>
        <taxon>Chroococcales</taxon>
        <taxon>Aphanothecaceae</taxon>
        <taxon>Crocosphaera</taxon>
    </lineage>
</organism>
<evidence type="ECO:0000313" key="1">
    <source>
        <dbReference type="EMBL" id="EAM50686.1"/>
    </source>
</evidence>
<dbReference type="OrthoDB" id="424179at2"/>
<dbReference type="AlphaFoldDB" id="Q4C3D9"/>
<proteinExistence type="predicted"/>
<reference evidence="1" key="3">
    <citation type="submission" date="2016-12" db="EMBL/GenBank/DDBJ databases">
        <title>Annotation of the draft genome assembly of Crocosphaera watsonii WH 8501.</title>
        <authorList>
            <consortium name="US DOE Joint Genome Institute (JGI-ORNL)"/>
            <person name="Larimer F."/>
            <person name="Land M."/>
        </authorList>
    </citation>
    <scope>NUCLEOTIDE SEQUENCE</scope>
    <source>
        <strain evidence="1">WH 8501</strain>
    </source>
</reference>
<sequence>MILLWLGTVLLMKLVAKNQIPTERRTRLSNSLWLLVLRLLTMACFLWPAMAQSQTIPKSDTACSLDIETLMTRMLKDLPSYGNRVTQRARRGDRSVEVYNYILVAGNPDFEPLPLSNLQYEPQLPDETKQVFFTTLERQYTETEAILLQNYYWLFLTPSSDGWRVVLLFSQLADLEQADLPLPPQDAINGAIGQGIKLWLKDCRAGVLRRE</sequence>
<protein>
    <submittedName>
        <fullName evidence="1">Uncharacterized protein</fullName>
    </submittedName>
</protein>
<name>Q4C3D9_CROWT</name>
<evidence type="ECO:0000313" key="2">
    <source>
        <dbReference type="Proteomes" id="UP000003922"/>
    </source>
</evidence>
<comment type="caution">
    <text evidence="1">The sequence shown here is derived from an EMBL/GenBank/DDBJ whole genome shotgun (WGS) entry which is preliminary data.</text>
</comment>